<dbReference type="InterPro" id="IPR036291">
    <property type="entry name" value="NAD(P)-bd_dom_sf"/>
</dbReference>
<evidence type="ECO:0000313" key="4">
    <source>
        <dbReference type="Proteomes" id="UP000658278"/>
    </source>
</evidence>
<dbReference type="Pfam" id="PF01408">
    <property type="entry name" value="GFO_IDH_MocA"/>
    <property type="match status" value="1"/>
</dbReference>
<name>A0A934RCZ1_9BACT</name>
<keyword evidence="4" id="KW-1185">Reference proteome</keyword>
<organism evidence="3 4">
    <name type="scientific">Haloferula rosea</name>
    <dbReference type="NCBI Taxonomy" id="490093"/>
    <lineage>
        <taxon>Bacteria</taxon>
        <taxon>Pseudomonadati</taxon>
        <taxon>Verrucomicrobiota</taxon>
        <taxon>Verrucomicrobiia</taxon>
        <taxon>Verrucomicrobiales</taxon>
        <taxon>Verrucomicrobiaceae</taxon>
        <taxon>Haloferula</taxon>
    </lineage>
</organism>
<evidence type="ECO:0000259" key="1">
    <source>
        <dbReference type="Pfam" id="PF01408"/>
    </source>
</evidence>
<dbReference type="SUPFAM" id="SSF55347">
    <property type="entry name" value="Glyceraldehyde-3-phosphate dehydrogenase-like, C-terminal domain"/>
    <property type="match status" value="1"/>
</dbReference>
<feature type="domain" description="Gfo/Idh/MocA-like oxidoreductase bacterial type C-terminal" evidence="2">
    <location>
        <begin position="199"/>
        <end position="253"/>
    </location>
</feature>
<dbReference type="InterPro" id="IPR050463">
    <property type="entry name" value="Gfo/Idh/MocA_oxidrdct_glycsds"/>
</dbReference>
<accession>A0A934RCZ1</accession>
<evidence type="ECO:0000313" key="3">
    <source>
        <dbReference type="EMBL" id="MBK1828428.1"/>
    </source>
</evidence>
<dbReference type="GO" id="GO:0000166">
    <property type="term" value="F:nucleotide binding"/>
    <property type="evidence" value="ECO:0007669"/>
    <property type="project" value="InterPro"/>
</dbReference>
<proteinExistence type="predicted"/>
<dbReference type="EMBL" id="JAENII010000013">
    <property type="protein sequence ID" value="MBK1828428.1"/>
    <property type="molecule type" value="Genomic_DNA"/>
</dbReference>
<dbReference type="AlphaFoldDB" id="A0A934RCZ1"/>
<dbReference type="PANTHER" id="PTHR43818">
    <property type="entry name" value="BCDNA.GH03377"/>
    <property type="match status" value="1"/>
</dbReference>
<dbReference type="InterPro" id="IPR000683">
    <property type="entry name" value="Gfo/Idh/MocA-like_OxRdtase_N"/>
</dbReference>
<dbReference type="PROSITE" id="PS51318">
    <property type="entry name" value="TAT"/>
    <property type="match status" value="1"/>
</dbReference>
<dbReference type="SUPFAM" id="SSF51735">
    <property type="entry name" value="NAD(P)-binding Rossmann-fold domains"/>
    <property type="match status" value="1"/>
</dbReference>
<dbReference type="RefSeq" id="WP_200281807.1">
    <property type="nucleotide sequence ID" value="NZ_JAENII010000013.1"/>
</dbReference>
<reference evidence="3" key="1">
    <citation type="submission" date="2021-01" db="EMBL/GenBank/DDBJ databases">
        <title>Modified the classification status of verrucomicrobia.</title>
        <authorList>
            <person name="Feng X."/>
        </authorList>
    </citation>
    <scope>NUCLEOTIDE SEQUENCE</scope>
    <source>
        <strain evidence="3">KCTC 22201</strain>
    </source>
</reference>
<dbReference type="Gene3D" id="3.40.50.720">
    <property type="entry name" value="NAD(P)-binding Rossmann-like Domain"/>
    <property type="match status" value="1"/>
</dbReference>
<comment type="caution">
    <text evidence="3">The sequence shown here is derived from an EMBL/GenBank/DDBJ whole genome shotgun (WGS) entry which is preliminary data.</text>
</comment>
<protein>
    <submittedName>
        <fullName evidence="3">Gfo/Idh/MocA family oxidoreductase</fullName>
    </submittedName>
</protein>
<dbReference type="Pfam" id="PF19051">
    <property type="entry name" value="GFO_IDH_MocA_C2"/>
    <property type="match status" value="1"/>
</dbReference>
<dbReference type="InterPro" id="IPR043906">
    <property type="entry name" value="Gfo/Idh/MocA_OxRdtase_bact_C"/>
</dbReference>
<dbReference type="PANTHER" id="PTHR43818:SF5">
    <property type="entry name" value="OXIDOREDUCTASE FAMILY PROTEIN"/>
    <property type="match status" value="1"/>
</dbReference>
<feature type="domain" description="Gfo/Idh/MocA-like oxidoreductase N-terminal" evidence="1">
    <location>
        <begin position="35"/>
        <end position="153"/>
    </location>
</feature>
<sequence length="480" mass="52721">MNSLPRRTFLRQSLATAASTVALVGRGMAAPSETINAAVIGLGSRGMLLAKEAASVPGVKITWLIDPDTSHAKNGLKIAPDAKVAQDMREALDDKDVDVVIIATCNHWHCLAAIWACEAGKDVYVEKPLGHSIVEQRRLIEVSEHYKRIVQVGTQQRSDHIQEEIREYLHGEKALGEIQYIRANRYGLREPVPVAQGKCKIPSSVDYDLWCGPAEKRELTRKNLHYDWHWDWNTGNGEMGNWGVHILDDVRNVGLADKVGLPKRLLVGGGRMIWKDGGETPNVHFAYYDTGSIPVLFDLTNLPIKPGSKAAPGYMGTRSGYTVHCEGGRYSGGRGGGAAYDNDNKRIRKFSGSGGKGHMANFIDAVRQQKRSLLKADVLQGHYSSAWCELANVGYKAGGAYSKDAAIEVNRSKSSWEELVDQANERLVAHGVSLDDPKIKLSPVLELDPQSERFTGKMGEAANQHLACNYRKGFELPEVG</sequence>
<dbReference type="Proteomes" id="UP000658278">
    <property type="component" value="Unassembled WGS sequence"/>
</dbReference>
<evidence type="ECO:0000259" key="2">
    <source>
        <dbReference type="Pfam" id="PF19051"/>
    </source>
</evidence>
<dbReference type="InterPro" id="IPR006311">
    <property type="entry name" value="TAT_signal"/>
</dbReference>
<dbReference type="Gene3D" id="3.30.360.10">
    <property type="entry name" value="Dihydrodipicolinate Reductase, domain 2"/>
    <property type="match status" value="1"/>
</dbReference>
<gene>
    <name evidence="3" type="ORF">JIN81_15450</name>
</gene>